<organism evidence="9 10">
    <name type="scientific">Candidatus Acidiferrum panamense</name>
    <dbReference type="NCBI Taxonomy" id="2741543"/>
    <lineage>
        <taxon>Bacteria</taxon>
        <taxon>Pseudomonadati</taxon>
        <taxon>Acidobacteriota</taxon>
        <taxon>Terriglobia</taxon>
        <taxon>Candidatus Acidiferrales</taxon>
        <taxon>Candidatus Acidiferrum</taxon>
    </lineage>
</organism>
<dbReference type="Pfam" id="PF07992">
    <property type="entry name" value="Pyr_redox_2"/>
    <property type="match status" value="1"/>
</dbReference>
<evidence type="ECO:0000256" key="7">
    <source>
        <dbReference type="ARBA" id="ARBA00047599"/>
    </source>
</evidence>
<name>A0A7V8NT40_9BACT</name>
<dbReference type="InterPro" id="IPR045024">
    <property type="entry name" value="NDH-2"/>
</dbReference>
<dbReference type="Gene3D" id="3.50.50.100">
    <property type="match status" value="1"/>
</dbReference>
<evidence type="ECO:0000256" key="4">
    <source>
        <dbReference type="ARBA" id="ARBA00022827"/>
    </source>
</evidence>
<evidence type="ECO:0000256" key="5">
    <source>
        <dbReference type="ARBA" id="ARBA00023002"/>
    </source>
</evidence>
<keyword evidence="10" id="KW-1185">Reference proteome</keyword>
<evidence type="ECO:0000256" key="6">
    <source>
        <dbReference type="ARBA" id="ARBA00023027"/>
    </source>
</evidence>
<gene>
    <name evidence="9" type="ORF">HRJ53_18785</name>
</gene>
<evidence type="ECO:0000313" key="9">
    <source>
        <dbReference type="EMBL" id="MBA0087034.1"/>
    </source>
</evidence>
<comment type="caution">
    <text evidence="9">The sequence shown here is derived from an EMBL/GenBank/DDBJ whole genome shotgun (WGS) entry which is preliminary data.</text>
</comment>
<keyword evidence="4" id="KW-0274">FAD</keyword>
<sequence length="417" mass="45260">LRKTPAKVILIDRTNHHLFQPLLYQVATSELTTGQIATPIRNILRNQKNTTVIMGEVTGVDKDQKYVIVSDADRQNTPIAYDYLVLATGASHSYFGHNEFAEYAPGLKSLADAEAARNKILQALELAEAEEDPSRHRDLLTFILVGAGPTGVEMAAALAIFAKSTLKSDFRRIDPASARIVLVDMAPRVLPPFWESLSKAAKQRLEKLGVEVRLGHSVDLIDAEGVVIAGERIASKTVIWTAGVAPSPAGKWLNAETDRAGRVRIQKDLAVPGHPEIFVVGDTASLDQNGKPLPGLAQVAIQGGRYAGRLIHNRIVGNPPPPPFSYFDKGSMAVVGKGFAVLQSGKVRISGFVAWLAWAAVHLQFLATSSLRLSVFLQWVWTYLTGQRGDRLIVSQRAPEATKPALDTTVKATFVGK</sequence>
<protein>
    <recommendedName>
        <fullName evidence="2">NADH:ubiquinone reductase (non-electrogenic)</fullName>
        <ecNumber evidence="2">1.6.5.9</ecNumber>
    </recommendedName>
</protein>
<feature type="domain" description="FAD/NAD(P)-binding" evidence="8">
    <location>
        <begin position="2"/>
        <end position="304"/>
    </location>
</feature>
<evidence type="ECO:0000256" key="1">
    <source>
        <dbReference type="ARBA" id="ARBA00005272"/>
    </source>
</evidence>
<dbReference type="PANTHER" id="PTHR43706">
    <property type="entry name" value="NADH DEHYDROGENASE"/>
    <property type="match status" value="1"/>
</dbReference>
<keyword evidence="5" id="KW-0560">Oxidoreductase</keyword>
<dbReference type="GO" id="GO:0050136">
    <property type="term" value="F:NADH dehydrogenase (quinone) (non-electrogenic) activity"/>
    <property type="evidence" value="ECO:0007669"/>
    <property type="project" value="UniProtKB-EC"/>
</dbReference>
<dbReference type="Proteomes" id="UP000567293">
    <property type="component" value="Unassembled WGS sequence"/>
</dbReference>
<keyword evidence="3" id="KW-0285">Flavoprotein</keyword>
<dbReference type="InterPro" id="IPR036188">
    <property type="entry name" value="FAD/NAD-bd_sf"/>
</dbReference>
<evidence type="ECO:0000259" key="8">
    <source>
        <dbReference type="Pfam" id="PF07992"/>
    </source>
</evidence>
<keyword evidence="6" id="KW-0520">NAD</keyword>
<evidence type="ECO:0000313" key="10">
    <source>
        <dbReference type="Proteomes" id="UP000567293"/>
    </source>
</evidence>
<dbReference type="InterPro" id="IPR023753">
    <property type="entry name" value="FAD/NAD-binding_dom"/>
</dbReference>
<comment type="catalytic activity">
    <reaction evidence="7">
        <text>a quinone + NADH + H(+) = a quinol + NAD(+)</text>
        <dbReference type="Rhea" id="RHEA:46160"/>
        <dbReference type="ChEBI" id="CHEBI:15378"/>
        <dbReference type="ChEBI" id="CHEBI:24646"/>
        <dbReference type="ChEBI" id="CHEBI:57540"/>
        <dbReference type="ChEBI" id="CHEBI:57945"/>
        <dbReference type="ChEBI" id="CHEBI:132124"/>
        <dbReference type="EC" id="1.6.5.9"/>
    </reaction>
</comment>
<evidence type="ECO:0000256" key="2">
    <source>
        <dbReference type="ARBA" id="ARBA00012637"/>
    </source>
</evidence>
<dbReference type="AlphaFoldDB" id="A0A7V8NT40"/>
<proteinExistence type="inferred from homology"/>
<accession>A0A7V8NT40</accession>
<dbReference type="EC" id="1.6.5.9" evidence="2"/>
<feature type="non-terminal residue" evidence="9">
    <location>
        <position position="1"/>
    </location>
</feature>
<evidence type="ECO:0000256" key="3">
    <source>
        <dbReference type="ARBA" id="ARBA00022630"/>
    </source>
</evidence>
<reference evidence="9" key="1">
    <citation type="submission" date="2020-06" db="EMBL/GenBank/DDBJ databases">
        <title>Legume-microbial interactions unlock mineral nutrients during tropical forest succession.</title>
        <authorList>
            <person name="Epihov D.Z."/>
        </authorList>
    </citation>
    <scope>NUCLEOTIDE SEQUENCE [LARGE SCALE GENOMIC DNA]</scope>
    <source>
        <strain evidence="9">Pan2503</strain>
    </source>
</reference>
<dbReference type="PANTHER" id="PTHR43706:SF47">
    <property type="entry name" value="EXTERNAL NADH-UBIQUINONE OXIDOREDUCTASE 1, MITOCHONDRIAL-RELATED"/>
    <property type="match status" value="1"/>
</dbReference>
<comment type="similarity">
    <text evidence="1">Belongs to the NADH dehydrogenase family.</text>
</comment>
<dbReference type="SUPFAM" id="SSF51905">
    <property type="entry name" value="FAD/NAD(P)-binding domain"/>
    <property type="match status" value="1"/>
</dbReference>
<dbReference type="EMBL" id="JACDQQ010001796">
    <property type="protein sequence ID" value="MBA0087034.1"/>
    <property type="molecule type" value="Genomic_DNA"/>
</dbReference>